<organism evidence="1">
    <name type="scientific">Triatoma infestans</name>
    <name type="common">Assassin bug</name>
    <dbReference type="NCBI Taxonomy" id="30076"/>
    <lineage>
        <taxon>Eukaryota</taxon>
        <taxon>Metazoa</taxon>
        <taxon>Ecdysozoa</taxon>
        <taxon>Arthropoda</taxon>
        <taxon>Hexapoda</taxon>
        <taxon>Insecta</taxon>
        <taxon>Pterygota</taxon>
        <taxon>Neoptera</taxon>
        <taxon>Paraneoptera</taxon>
        <taxon>Hemiptera</taxon>
        <taxon>Heteroptera</taxon>
        <taxon>Panheteroptera</taxon>
        <taxon>Cimicomorpha</taxon>
        <taxon>Reduviidae</taxon>
        <taxon>Triatominae</taxon>
        <taxon>Triatoma</taxon>
    </lineage>
</organism>
<name>A0A161MP48_TRIIF</name>
<reference evidence="1" key="1">
    <citation type="submission" date="2016-04" db="EMBL/GenBank/DDBJ databases">
        <authorList>
            <person name="Calderon-Fernandez G.M.Sr."/>
        </authorList>
    </citation>
    <scope>NUCLEOTIDE SEQUENCE</scope>
    <source>
        <strain evidence="1">Int1</strain>
        <tissue evidence="1">Integument</tissue>
    </source>
</reference>
<evidence type="ECO:0000313" key="1">
    <source>
        <dbReference type="EMBL" id="JAR99878.1"/>
    </source>
</evidence>
<proteinExistence type="predicted"/>
<accession>A0A161MP48</accession>
<protein>
    <submittedName>
        <fullName evidence="1">Set and mynd domain-containing protein 4-like protein</fullName>
    </submittedName>
</protein>
<reference evidence="1" key="2">
    <citation type="journal article" date="2017" name="J. Med. Entomol.">
        <title>Transcriptome Analysis of the Triatoma infestans (Hemiptera: Reduviidae) Integument.</title>
        <authorList>
            <person name="Calderon-Fernandez G.M."/>
            <person name="Moriconi D.E."/>
            <person name="Dulbecco A.B."/>
            <person name="Juarez M.P."/>
        </authorList>
    </citation>
    <scope>NUCLEOTIDE SEQUENCE</scope>
    <source>
        <strain evidence="1">Int1</strain>
        <tissue evidence="1">Integument</tissue>
    </source>
</reference>
<dbReference type="AlphaFoldDB" id="A0A161MP48"/>
<sequence>MIMDSFVSKTQFPSASSKLTLMENSSKGRHVIATEDLSIGEVIFLVETFCFS</sequence>
<dbReference type="EMBL" id="GEMB01003336">
    <property type="protein sequence ID" value="JAR99878.1"/>
    <property type="molecule type" value="Transcribed_RNA"/>
</dbReference>